<dbReference type="PANTHER" id="PTHR36840">
    <property type="entry name" value="BLL5714 PROTEIN"/>
    <property type="match status" value="1"/>
</dbReference>
<feature type="transmembrane region" description="Helical" evidence="1">
    <location>
        <begin position="242"/>
        <end position="263"/>
    </location>
</feature>
<dbReference type="PANTHER" id="PTHR36840:SF1">
    <property type="entry name" value="BLL5714 PROTEIN"/>
    <property type="match status" value="1"/>
</dbReference>
<keyword evidence="3" id="KW-1185">Reference proteome</keyword>
<feature type="transmembrane region" description="Helical" evidence="1">
    <location>
        <begin position="348"/>
        <end position="365"/>
    </location>
</feature>
<keyword evidence="1" id="KW-1133">Transmembrane helix</keyword>
<evidence type="ECO:0000313" key="2">
    <source>
        <dbReference type="EMBL" id="SNT30756.1"/>
    </source>
</evidence>
<sequence>MAPVGIRIRMTARPTDEPHRASSQLELLFDLTFVVAIASITAQLAHSIAEGHALDGLIPFFQVFFAIWWAWMNFTWFASSYDTDDVPYRLLTMVQMAGVLVLAAGVQAAVNDGDYRAVTLGYFIMRIGLIAQWLRAGIEDRESRGTALRYAAGISIVQVGWVLRLLLAQTGTLPESSLLPIFVGLVMLELAVPLWAERRRPTSWHPHHIAERYGLFTIILLGESVLAASTGVEGAINAGGLSGSFVTIAVAGLVLLFALWWLYFLEPAGEGLTRRRERSYLWGYGHYGIFAALAALGAGLEVAVEQTGHHIQVAPVAVCYAVAIPVGAFLVLLWAVHVPIVPRATIRPAVILGGAAVILLLPLAAERTGPASVIAMIAAVCALIIMVTILSPVRRDTHARGFEVEMPAG</sequence>
<name>A0A239LJJ6_9ACTN</name>
<feature type="transmembrane region" description="Helical" evidence="1">
    <location>
        <begin position="115"/>
        <end position="135"/>
    </location>
</feature>
<dbReference type="Proteomes" id="UP000198282">
    <property type="component" value="Unassembled WGS sequence"/>
</dbReference>
<evidence type="ECO:0000256" key="1">
    <source>
        <dbReference type="SAM" id="Phobius"/>
    </source>
</evidence>
<dbReference type="Pfam" id="PF06772">
    <property type="entry name" value="LtrA"/>
    <property type="match status" value="1"/>
</dbReference>
<feature type="transmembrane region" description="Helical" evidence="1">
    <location>
        <begin position="371"/>
        <end position="390"/>
    </location>
</feature>
<feature type="transmembrane region" description="Helical" evidence="1">
    <location>
        <begin position="284"/>
        <end position="304"/>
    </location>
</feature>
<evidence type="ECO:0000313" key="3">
    <source>
        <dbReference type="Proteomes" id="UP000198282"/>
    </source>
</evidence>
<gene>
    <name evidence="2" type="ORF">SAMN05216276_103377</name>
</gene>
<feature type="transmembrane region" description="Helical" evidence="1">
    <location>
        <begin position="178"/>
        <end position="195"/>
    </location>
</feature>
<feature type="transmembrane region" description="Helical" evidence="1">
    <location>
        <begin position="57"/>
        <end position="78"/>
    </location>
</feature>
<dbReference type="AlphaFoldDB" id="A0A239LJJ6"/>
<feature type="transmembrane region" description="Helical" evidence="1">
    <location>
        <begin position="215"/>
        <end position="236"/>
    </location>
</feature>
<feature type="transmembrane region" description="Helical" evidence="1">
    <location>
        <begin position="310"/>
        <end position="336"/>
    </location>
</feature>
<keyword evidence="1" id="KW-0812">Transmembrane</keyword>
<organism evidence="2 3">
    <name type="scientific">Streptosporangium subroseum</name>
    <dbReference type="NCBI Taxonomy" id="106412"/>
    <lineage>
        <taxon>Bacteria</taxon>
        <taxon>Bacillati</taxon>
        <taxon>Actinomycetota</taxon>
        <taxon>Actinomycetes</taxon>
        <taxon>Streptosporangiales</taxon>
        <taxon>Streptosporangiaceae</taxon>
        <taxon>Streptosporangium</taxon>
    </lineage>
</organism>
<proteinExistence type="predicted"/>
<dbReference type="EMBL" id="FZOD01000033">
    <property type="protein sequence ID" value="SNT30756.1"/>
    <property type="molecule type" value="Genomic_DNA"/>
</dbReference>
<dbReference type="InterPro" id="IPR010640">
    <property type="entry name" value="Low_temperature_requirement_A"/>
</dbReference>
<reference evidence="2 3" key="1">
    <citation type="submission" date="2017-06" db="EMBL/GenBank/DDBJ databases">
        <authorList>
            <person name="Kim H.J."/>
            <person name="Triplett B.A."/>
        </authorList>
    </citation>
    <scope>NUCLEOTIDE SEQUENCE [LARGE SCALE GENOMIC DNA]</scope>
    <source>
        <strain evidence="2 3">CGMCC 4.2132</strain>
    </source>
</reference>
<protein>
    <submittedName>
        <fullName evidence="2">Low temperature requirement protein LtrA</fullName>
    </submittedName>
</protein>
<feature type="transmembrane region" description="Helical" evidence="1">
    <location>
        <begin position="147"/>
        <end position="166"/>
    </location>
</feature>
<feature type="transmembrane region" description="Helical" evidence="1">
    <location>
        <begin position="27"/>
        <end position="45"/>
    </location>
</feature>
<keyword evidence="1" id="KW-0472">Membrane</keyword>
<feature type="transmembrane region" description="Helical" evidence="1">
    <location>
        <begin position="90"/>
        <end position="109"/>
    </location>
</feature>
<accession>A0A239LJJ6</accession>